<dbReference type="InterPro" id="IPR000700">
    <property type="entry name" value="PAS-assoc_C"/>
</dbReference>
<dbReference type="FunFam" id="3.30.70.270:FF:000001">
    <property type="entry name" value="Diguanylate cyclase domain protein"/>
    <property type="match status" value="1"/>
</dbReference>
<dbReference type="InterPro" id="IPR035919">
    <property type="entry name" value="EAL_sf"/>
</dbReference>
<dbReference type="GO" id="GO:0006355">
    <property type="term" value="P:regulation of DNA-templated transcription"/>
    <property type="evidence" value="ECO:0007669"/>
    <property type="project" value="InterPro"/>
</dbReference>
<dbReference type="NCBIfam" id="TIGR00254">
    <property type="entry name" value="GGDEF"/>
    <property type="match status" value="1"/>
</dbReference>
<dbReference type="SUPFAM" id="SSF55785">
    <property type="entry name" value="PYP-like sensor domain (PAS domain)"/>
    <property type="match status" value="3"/>
</dbReference>
<dbReference type="InterPro" id="IPR000160">
    <property type="entry name" value="GGDEF_dom"/>
</dbReference>
<dbReference type="CDD" id="cd01949">
    <property type="entry name" value="GGDEF"/>
    <property type="match status" value="1"/>
</dbReference>
<dbReference type="InterPro" id="IPR001610">
    <property type="entry name" value="PAC"/>
</dbReference>
<dbReference type="EMBL" id="VJNB01000011">
    <property type="protein sequence ID" value="TSE18644.1"/>
    <property type="molecule type" value="Genomic_DNA"/>
</dbReference>
<feature type="transmembrane region" description="Helical" evidence="1">
    <location>
        <begin position="203"/>
        <end position="223"/>
    </location>
</feature>
<dbReference type="Pfam" id="PF08447">
    <property type="entry name" value="PAS_3"/>
    <property type="match status" value="1"/>
</dbReference>
<dbReference type="SUPFAM" id="SSF141868">
    <property type="entry name" value="EAL domain-like"/>
    <property type="match status" value="1"/>
</dbReference>
<evidence type="ECO:0000259" key="2">
    <source>
        <dbReference type="PROSITE" id="PS50112"/>
    </source>
</evidence>
<dbReference type="SMART" id="SM00086">
    <property type="entry name" value="PAC"/>
    <property type="match status" value="2"/>
</dbReference>
<dbReference type="InterPro" id="IPR000014">
    <property type="entry name" value="PAS"/>
</dbReference>
<gene>
    <name evidence="6" type="ORF">Talka_01935</name>
</gene>
<dbReference type="InterPro" id="IPR013655">
    <property type="entry name" value="PAS_fold_3"/>
</dbReference>
<dbReference type="Pfam" id="PF00989">
    <property type="entry name" value="PAS"/>
    <property type="match status" value="1"/>
</dbReference>
<evidence type="ECO:0000259" key="3">
    <source>
        <dbReference type="PROSITE" id="PS50113"/>
    </source>
</evidence>
<feature type="domain" description="GGDEF" evidence="5">
    <location>
        <begin position="522"/>
        <end position="655"/>
    </location>
</feature>
<dbReference type="CDD" id="cd01948">
    <property type="entry name" value="EAL"/>
    <property type="match status" value="1"/>
</dbReference>
<keyword evidence="7" id="KW-1185">Reference proteome</keyword>
<reference evidence="6 7" key="1">
    <citation type="submission" date="2019-07" db="EMBL/GenBank/DDBJ databases">
        <title>Tepidimonas alkaliphilus YIM 72238 draft genome.</title>
        <authorList>
            <person name="Da Costa M.S."/>
            <person name="Froufe H.J.C."/>
            <person name="Egas C."/>
            <person name="Albuquerque L."/>
        </authorList>
    </citation>
    <scope>NUCLEOTIDE SEQUENCE [LARGE SCALE GENOMIC DNA]</scope>
    <source>
        <strain evidence="6 7">YIM 72238</strain>
    </source>
</reference>
<protein>
    <submittedName>
        <fullName evidence="6">Putative signaling protein</fullName>
    </submittedName>
</protein>
<keyword evidence="1" id="KW-0472">Membrane</keyword>
<dbReference type="SMART" id="SM00267">
    <property type="entry name" value="GGDEF"/>
    <property type="match status" value="1"/>
</dbReference>
<dbReference type="InterPro" id="IPR043128">
    <property type="entry name" value="Rev_trsase/Diguanyl_cyclase"/>
</dbReference>
<evidence type="ECO:0000313" key="6">
    <source>
        <dbReference type="EMBL" id="TSE18644.1"/>
    </source>
</evidence>
<dbReference type="Gene3D" id="3.30.70.270">
    <property type="match status" value="1"/>
</dbReference>
<sequence>MTSLLGLDPRNLSGNLPERRVVWALTALAQDFGSPRGWRRALALLVALTLATSASARLLPEALQQHAVPAWVIDPQDGTIVDANTAAVAFYGYPDLASGRLHITQINQLSQAEIRAEIERARREGRGYYLFPHRLADGRIVTVEVHSSPFEAEGRTLLLSLLLPESRSLALQQELQRYQNRLEALVAQRTQQALGALQTLNRVLVAALAGAGIALAVVWAMMLRLRRSLRRERTLANRLDDVLLGAQLGYGEWDLERDRITLHPRLWQLLGEASIPAEAGLTSAQLAARLHPEDEPTLRATLIAHLKGQTQAADMRFRARHAAGHWVWLQAWGRVVARDPQSGRARQLAGVVRDVSHEVALEQSRAIALSVFQDAGEAIVVTDEHGVVLEINDAMVQLSGYAREELLGQARLPWRAEQHHATPSWTRLRRRLLREGRWRGEAWWRHRDGRLIPVIETVSVVRDGGGRVMRYVALAQDISALKAQQQALEHQAFHDVLTGLPNRALLADRLALAIASAHRHQRRVAVAYLDLDGFKHINDRHGHMVGDAVLREIALRLQRALREGDTLARVGGDEFVAVLADLDDGPGWQAVIERLLNACTQPLSSLSGATQLTTSIGVTLYPDDGADAEVLLRHADQALYRAKREGKNRWVLFDPAEDREAVAHAERVADLRRGLAAGEFALHLQPRVRLSDGAVLGAEALLRWRHPRDGWRLPGSFLPAIEHDDVMIELGQWVLNEALAILEDWQRRQRPPWQLSINVAARQLRDPAFADRLEQALQQHPGADPRQLELEIVETSALEGVEALQRLLARCRALGVGVAIDDFGTGYSSLAYLKRLPATVVKIDQSFVRDLFDEPSDLRIVEGIVALGHAFGLQVVGEGVETAQHGALLLRLGADVGQGWGIAKPMPVHDWPAWVASWQPPREWLRWAPWARTPSARALVRLEVLSQVGHNRLLEGEPLDPSLLETALQELAAAWPGGVNDPVVASARAALDHVKTTLATHANVRETHAPPWQAAWQQWQQAVEGLGQSLTDRSPHLLQKV</sequence>
<dbReference type="Proteomes" id="UP000315736">
    <property type="component" value="Unassembled WGS sequence"/>
</dbReference>
<dbReference type="InterPro" id="IPR029787">
    <property type="entry name" value="Nucleotide_cyclase"/>
</dbReference>
<dbReference type="PROSITE" id="PS50887">
    <property type="entry name" value="GGDEF"/>
    <property type="match status" value="1"/>
</dbReference>
<dbReference type="InterPro" id="IPR052155">
    <property type="entry name" value="Biofilm_reg_signaling"/>
</dbReference>
<dbReference type="Pfam" id="PF13426">
    <property type="entry name" value="PAS_9"/>
    <property type="match status" value="1"/>
</dbReference>
<name>A0A554W504_9BURK</name>
<dbReference type="InterPro" id="IPR013767">
    <property type="entry name" value="PAS_fold"/>
</dbReference>
<evidence type="ECO:0000259" key="4">
    <source>
        <dbReference type="PROSITE" id="PS50883"/>
    </source>
</evidence>
<feature type="domain" description="PAS" evidence="2">
    <location>
        <begin position="364"/>
        <end position="412"/>
    </location>
</feature>
<dbReference type="PANTHER" id="PTHR44757">
    <property type="entry name" value="DIGUANYLATE CYCLASE DGCP"/>
    <property type="match status" value="1"/>
</dbReference>
<dbReference type="Gene3D" id="3.20.20.450">
    <property type="entry name" value="EAL domain"/>
    <property type="match status" value="1"/>
</dbReference>
<dbReference type="SMART" id="SM00091">
    <property type="entry name" value="PAS"/>
    <property type="match status" value="2"/>
</dbReference>
<dbReference type="InterPro" id="IPR035965">
    <property type="entry name" value="PAS-like_dom_sf"/>
</dbReference>
<proteinExistence type="predicted"/>
<dbReference type="PROSITE" id="PS50113">
    <property type="entry name" value="PAC"/>
    <property type="match status" value="1"/>
</dbReference>
<organism evidence="6 7">
    <name type="scientific">Tepidimonas alkaliphilus</name>
    <dbReference type="NCBI Taxonomy" id="2588942"/>
    <lineage>
        <taxon>Bacteria</taxon>
        <taxon>Pseudomonadati</taxon>
        <taxon>Pseudomonadota</taxon>
        <taxon>Betaproteobacteria</taxon>
        <taxon>Burkholderiales</taxon>
        <taxon>Tepidimonas</taxon>
    </lineage>
</organism>
<keyword evidence="1" id="KW-1133">Transmembrane helix</keyword>
<dbReference type="SMART" id="SM00052">
    <property type="entry name" value="EAL"/>
    <property type="match status" value="1"/>
</dbReference>
<dbReference type="GO" id="GO:0003824">
    <property type="term" value="F:catalytic activity"/>
    <property type="evidence" value="ECO:0007669"/>
    <property type="project" value="UniProtKB-ARBA"/>
</dbReference>
<feature type="domain" description="PAC" evidence="3">
    <location>
        <begin position="438"/>
        <end position="490"/>
    </location>
</feature>
<dbReference type="Pfam" id="PF00990">
    <property type="entry name" value="GGDEF"/>
    <property type="match status" value="1"/>
</dbReference>
<dbReference type="PROSITE" id="PS50112">
    <property type="entry name" value="PAS"/>
    <property type="match status" value="1"/>
</dbReference>
<evidence type="ECO:0000259" key="5">
    <source>
        <dbReference type="PROSITE" id="PS50887"/>
    </source>
</evidence>
<dbReference type="NCBIfam" id="TIGR00229">
    <property type="entry name" value="sensory_box"/>
    <property type="match status" value="2"/>
</dbReference>
<dbReference type="RefSeq" id="WP_143891131.1">
    <property type="nucleotide sequence ID" value="NZ_VJNB01000011.1"/>
</dbReference>
<evidence type="ECO:0000313" key="7">
    <source>
        <dbReference type="Proteomes" id="UP000315736"/>
    </source>
</evidence>
<keyword evidence="1" id="KW-0812">Transmembrane</keyword>
<accession>A0A554W504</accession>
<dbReference type="OrthoDB" id="9813903at2"/>
<dbReference type="CDD" id="cd00130">
    <property type="entry name" value="PAS"/>
    <property type="match status" value="2"/>
</dbReference>
<feature type="domain" description="EAL" evidence="4">
    <location>
        <begin position="664"/>
        <end position="919"/>
    </location>
</feature>
<dbReference type="InterPro" id="IPR001633">
    <property type="entry name" value="EAL_dom"/>
</dbReference>
<dbReference type="AlphaFoldDB" id="A0A554W504"/>
<dbReference type="SUPFAM" id="SSF55073">
    <property type="entry name" value="Nucleotide cyclase"/>
    <property type="match status" value="1"/>
</dbReference>
<comment type="caution">
    <text evidence="6">The sequence shown here is derived from an EMBL/GenBank/DDBJ whole genome shotgun (WGS) entry which is preliminary data.</text>
</comment>
<dbReference type="PROSITE" id="PS50883">
    <property type="entry name" value="EAL"/>
    <property type="match status" value="1"/>
</dbReference>
<dbReference type="Pfam" id="PF00563">
    <property type="entry name" value="EAL"/>
    <property type="match status" value="1"/>
</dbReference>
<evidence type="ECO:0000256" key="1">
    <source>
        <dbReference type="SAM" id="Phobius"/>
    </source>
</evidence>
<dbReference type="PANTHER" id="PTHR44757:SF2">
    <property type="entry name" value="BIOFILM ARCHITECTURE MAINTENANCE PROTEIN MBAA"/>
    <property type="match status" value="1"/>
</dbReference>
<dbReference type="Gene3D" id="3.30.450.20">
    <property type="entry name" value="PAS domain"/>
    <property type="match status" value="3"/>
</dbReference>